<dbReference type="Pfam" id="PF08534">
    <property type="entry name" value="Redoxin"/>
    <property type="match status" value="1"/>
</dbReference>
<dbReference type="InterPro" id="IPR036249">
    <property type="entry name" value="Thioredoxin-like_sf"/>
</dbReference>
<dbReference type="RefSeq" id="WP_085518534.1">
    <property type="nucleotide sequence ID" value="NZ_FXAW01000008.1"/>
</dbReference>
<dbReference type="AlphaFoldDB" id="A0A1X7L4I1"/>
<keyword evidence="2" id="KW-0413">Isomerase</keyword>
<dbReference type="OrthoDB" id="6399635at2"/>
<organism evidence="2 3">
    <name type="scientific">Marivirga sericea</name>
    <dbReference type="NCBI Taxonomy" id="1028"/>
    <lineage>
        <taxon>Bacteria</taxon>
        <taxon>Pseudomonadati</taxon>
        <taxon>Bacteroidota</taxon>
        <taxon>Cytophagia</taxon>
        <taxon>Cytophagales</taxon>
        <taxon>Marivirgaceae</taxon>
        <taxon>Marivirga</taxon>
    </lineage>
</organism>
<dbReference type="InterPro" id="IPR050553">
    <property type="entry name" value="Thioredoxin_ResA/DsbE_sf"/>
</dbReference>
<dbReference type="PROSITE" id="PS51352">
    <property type="entry name" value="THIOREDOXIN_2"/>
    <property type="match status" value="1"/>
</dbReference>
<dbReference type="CDD" id="cd02966">
    <property type="entry name" value="TlpA_like_family"/>
    <property type="match status" value="1"/>
</dbReference>
<dbReference type="SUPFAM" id="SSF52833">
    <property type="entry name" value="Thioredoxin-like"/>
    <property type="match status" value="1"/>
</dbReference>
<dbReference type="EMBL" id="FXAW01000008">
    <property type="protein sequence ID" value="SMG47989.1"/>
    <property type="molecule type" value="Genomic_DNA"/>
</dbReference>
<dbReference type="GO" id="GO:0016853">
    <property type="term" value="F:isomerase activity"/>
    <property type="evidence" value="ECO:0007669"/>
    <property type="project" value="UniProtKB-KW"/>
</dbReference>
<reference evidence="3" key="1">
    <citation type="submission" date="2017-04" db="EMBL/GenBank/DDBJ databases">
        <authorList>
            <person name="Varghese N."/>
            <person name="Submissions S."/>
        </authorList>
    </citation>
    <scope>NUCLEOTIDE SEQUENCE [LARGE SCALE GENOMIC DNA]</scope>
    <source>
        <strain evidence="3">DSM 4125</strain>
    </source>
</reference>
<accession>A0A1X7L4I1</accession>
<dbReference type="InterPro" id="IPR013740">
    <property type="entry name" value="Redoxin"/>
</dbReference>
<dbReference type="GO" id="GO:0016491">
    <property type="term" value="F:oxidoreductase activity"/>
    <property type="evidence" value="ECO:0007669"/>
    <property type="project" value="InterPro"/>
</dbReference>
<evidence type="ECO:0000259" key="1">
    <source>
        <dbReference type="PROSITE" id="PS51352"/>
    </source>
</evidence>
<dbReference type="STRING" id="1028.SAMN05661096_03398"/>
<name>A0A1X7L4I1_9BACT</name>
<dbReference type="PANTHER" id="PTHR42852:SF13">
    <property type="entry name" value="PROTEIN DIPZ"/>
    <property type="match status" value="1"/>
</dbReference>
<gene>
    <name evidence="2" type="ORF">SAMN05661096_03398</name>
</gene>
<dbReference type="PANTHER" id="PTHR42852">
    <property type="entry name" value="THIOL:DISULFIDE INTERCHANGE PROTEIN DSBE"/>
    <property type="match status" value="1"/>
</dbReference>
<sequence length="175" mass="20371">MRKIIVGIVILALTFLTSNIYAQKTIKAQKRLIGGKIEKIEFTDYIENTPDSKEFNKKFKVLEFWATWCKPCLEAVPHLNELKSAFNDEDDLVFLSVTYEAPEKTQKVLERIKFETIVVSDQTKKIHNDLNIEYKGMMILPRTVLIDNSNKIIWYGTPTELSAEIIRKFLKNEKI</sequence>
<evidence type="ECO:0000313" key="2">
    <source>
        <dbReference type="EMBL" id="SMG47989.1"/>
    </source>
</evidence>
<protein>
    <submittedName>
        <fullName evidence="2">Thiol-disulfide isomerase or thioredoxin</fullName>
    </submittedName>
</protein>
<feature type="domain" description="Thioredoxin" evidence="1">
    <location>
        <begin position="31"/>
        <end position="175"/>
    </location>
</feature>
<dbReference type="Proteomes" id="UP000193804">
    <property type="component" value="Unassembled WGS sequence"/>
</dbReference>
<dbReference type="InterPro" id="IPR013766">
    <property type="entry name" value="Thioredoxin_domain"/>
</dbReference>
<keyword evidence="3" id="KW-1185">Reference proteome</keyword>
<evidence type="ECO:0000313" key="3">
    <source>
        <dbReference type="Proteomes" id="UP000193804"/>
    </source>
</evidence>
<proteinExistence type="predicted"/>
<dbReference type="Gene3D" id="3.40.30.10">
    <property type="entry name" value="Glutaredoxin"/>
    <property type="match status" value="1"/>
</dbReference>